<dbReference type="RefSeq" id="WP_116542792.1">
    <property type="nucleotide sequence ID" value="NZ_QEKI01000004.1"/>
</dbReference>
<comment type="caution">
    <text evidence="2">The sequence shown here is derived from an EMBL/GenBank/DDBJ whole genome shotgun (WGS) entry which is preliminary data.</text>
</comment>
<dbReference type="AlphaFoldDB" id="A0A2U1AZ89"/>
<evidence type="ECO:0000256" key="1">
    <source>
        <dbReference type="SAM" id="SignalP"/>
    </source>
</evidence>
<dbReference type="PROSITE" id="PS51257">
    <property type="entry name" value="PROKAR_LIPOPROTEIN"/>
    <property type="match status" value="1"/>
</dbReference>
<evidence type="ECO:0000313" key="2">
    <source>
        <dbReference type="EMBL" id="PVY41738.1"/>
    </source>
</evidence>
<sequence>MKRLLCLFAFILMFASGCTKEDAEPAVQERPAPVIRVEAPATAQVGKTVTIDVYFQVNGGCGEFGSFDVNSSGKETVIRVVAKYKGNICTDDLPIRMATYTFSPTEAGTYTFRLRSTPQVGFITKIIEVGAP</sequence>
<proteinExistence type="predicted"/>
<dbReference type="OrthoDB" id="660065at2"/>
<keyword evidence="3" id="KW-1185">Reference proteome</keyword>
<reference evidence="2 3" key="1">
    <citation type="submission" date="2018-04" db="EMBL/GenBank/DDBJ databases">
        <title>Genomic Encyclopedia of Type Strains, Phase IV (KMG-IV): sequencing the most valuable type-strain genomes for metagenomic binning, comparative biology and taxonomic classification.</title>
        <authorList>
            <person name="Goeker M."/>
        </authorList>
    </citation>
    <scope>NUCLEOTIDE SEQUENCE [LARGE SCALE GENOMIC DNA]</scope>
    <source>
        <strain evidence="2 3">DSM 100231</strain>
    </source>
</reference>
<feature type="chain" id="PRO_5015495673" evidence="1">
    <location>
        <begin position="21"/>
        <end position="132"/>
    </location>
</feature>
<accession>A0A2U1AZ89</accession>
<dbReference type="Proteomes" id="UP000245466">
    <property type="component" value="Unassembled WGS sequence"/>
</dbReference>
<gene>
    <name evidence="2" type="ORF">C8E01_104109</name>
</gene>
<evidence type="ECO:0000313" key="3">
    <source>
        <dbReference type="Proteomes" id="UP000245466"/>
    </source>
</evidence>
<feature type="signal peptide" evidence="1">
    <location>
        <begin position="1"/>
        <end position="20"/>
    </location>
</feature>
<organism evidence="2 3">
    <name type="scientific">Pontibacter virosus</name>
    <dbReference type="NCBI Taxonomy" id="1765052"/>
    <lineage>
        <taxon>Bacteria</taxon>
        <taxon>Pseudomonadati</taxon>
        <taxon>Bacteroidota</taxon>
        <taxon>Cytophagia</taxon>
        <taxon>Cytophagales</taxon>
        <taxon>Hymenobacteraceae</taxon>
        <taxon>Pontibacter</taxon>
    </lineage>
</organism>
<dbReference type="EMBL" id="QEKI01000004">
    <property type="protein sequence ID" value="PVY41738.1"/>
    <property type="molecule type" value="Genomic_DNA"/>
</dbReference>
<name>A0A2U1AZ89_9BACT</name>
<keyword evidence="1" id="KW-0732">Signal</keyword>
<protein>
    <submittedName>
        <fullName evidence="2">Uncharacterized protein</fullName>
    </submittedName>
</protein>